<dbReference type="Proteomes" id="UP000008914">
    <property type="component" value="Chromosome"/>
</dbReference>
<feature type="chain" id="PRO_5003210555" description="Secreted protein" evidence="1">
    <location>
        <begin position="27"/>
        <end position="143"/>
    </location>
</feature>
<reference evidence="2 3" key="1">
    <citation type="journal article" date="2010" name="Stand. Genomic Sci.">
        <title>Complete genome sequence of Intrasporangium calvum type strain (7 KIP).</title>
        <authorList>
            <person name="Del Rio T.G."/>
            <person name="Chertkov O."/>
            <person name="Yasawong M."/>
            <person name="Lucas S."/>
            <person name="Deshpande S."/>
            <person name="Cheng J.F."/>
            <person name="Detter C."/>
            <person name="Tapia R."/>
            <person name="Han C."/>
            <person name="Goodwin L."/>
            <person name="Pitluck S."/>
            <person name="Liolios K."/>
            <person name="Ivanova N."/>
            <person name="Mavromatis K."/>
            <person name="Pati A."/>
            <person name="Chen A."/>
            <person name="Palaniappan K."/>
            <person name="Land M."/>
            <person name="Hauser L."/>
            <person name="Chang Y.J."/>
            <person name="Jeffries C.D."/>
            <person name="Rohde M."/>
            <person name="Pukall R."/>
            <person name="Sikorski J."/>
            <person name="Goker M."/>
            <person name="Woyke T."/>
            <person name="Bristow J."/>
            <person name="Eisen J.A."/>
            <person name="Markowitz V."/>
            <person name="Hugenholtz P."/>
            <person name="Kyrpides N.C."/>
            <person name="Klenk H.P."/>
            <person name="Lapidus A."/>
        </authorList>
    </citation>
    <scope>NUCLEOTIDE SEQUENCE [LARGE SCALE GENOMIC DNA]</scope>
    <source>
        <strain evidence="3">ATCC 23552 / DSM 43043 / JCM 3097 / NBRC 12989 / 7 KIP</strain>
    </source>
</reference>
<proteinExistence type="predicted"/>
<evidence type="ECO:0008006" key="4">
    <source>
        <dbReference type="Google" id="ProtNLM"/>
    </source>
</evidence>
<feature type="signal peptide" evidence="1">
    <location>
        <begin position="1"/>
        <end position="26"/>
    </location>
</feature>
<accession>E6SB12</accession>
<keyword evidence="3" id="KW-1185">Reference proteome</keyword>
<dbReference type="HOGENOM" id="CLU_1803585_0_0_11"/>
<dbReference type="STRING" id="710696.Intca_0729"/>
<name>E6SB12_INTC7</name>
<keyword evidence="1" id="KW-0732">Signal</keyword>
<dbReference type="RefSeq" id="WP_013491593.1">
    <property type="nucleotide sequence ID" value="NC_014830.1"/>
</dbReference>
<evidence type="ECO:0000313" key="3">
    <source>
        <dbReference type="Proteomes" id="UP000008914"/>
    </source>
</evidence>
<dbReference type="AlphaFoldDB" id="E6SB12"/>
<organism evidence="2 3">
    <name type="scientific">Intrasporangium calvum (strain ATCC 23552 / DSM 43043 / JCM 3097 / NBRC 12989 / NCIMB 10167 / NRRL B-3866 / 7 KIP)</name>
    <dbReference type="NCBI Taxonomy" id="710696"/>
    <lineage>
        <taxon>Bacteria</taxon>
        <taxon>Bacillati</taxon>
        <taxon>Actinomycetota</taxon>
        <taxon>Actinomycetes</taxon>
        <taxon>Micrococcales</taxon>
        <taxon>Intrasporangiaceae</taxon>
        <taxon>Intrasporangium</taxon>
    </lineage>
</organism>
<protein>
    <recommendedName>
        <fullName evidence="4">Secreted protein</fullName>
    </recommendedName>
</protein>
<evidence type="ECO:0000313" key="2">
    <source>
        <dbReference type="EMBL" id="ADU47273.1"/>
    </source>
</evidence>
<sequence length="143" mass="15842">MRIKRGLAAFAVFVTCAVAGASAAQAWTWASSSSPIIMSGGGGYGNAVQLDYNDGRLESWLKDTVLDGERTYVHMYADYGSADFKRESGRRTDGGSSYARMEDKLFTTPYPYGIAQYLYTVRICRDKPWTDPCSDAYRQSRGL</sequence>
<dbReference type="EMBL" id="CP002343">
    <property type="protein sequence ID" value="ADU47273.1"/>
    <property type="molecule type" value="Genomic_DNA"/>
</dbReference>
<evidence type="ECO:0000256" key="1">
    <source>
        <dbReference type="SAM" id="SignalP"/>
    </source>
</evidence>
<dbReference type="KEGG" id="ica:Intca_0729"/>
<gene>
    <name evidence="2" type="ordered locus">Intca_0729</name>
</gene>